<accession>A0ABD2PNW1</accession>
<name>A0ABD2PNW1_9PLAT</name>
<feature type="non-terminal residue" evidence="2">
    <location>
        <position position="254"/>
    </location>
</feature>
<feature type="transmembrane region" description="Helical" evidence="1">
    <location>
        <begin position="235"/>
        <end position="253"/>
    </location>
</feature>
<protein>
    <submittedName>
        <fullName evidence="2">Uncharacterized protein</fullName>
    </submittedName>
</protein>
<dbReference type="AlphaFoldDB" id="A0ABD2PNW1"/>
<keyword evidence="3" id="KW-1185">Reference proteome</keyword>
<dbReference type="EMBL" id="JBJKFK010004835">
    <property type="protein sequence ID" value="KAL3308703.1"/>
    <property type="molecule type" value="Genomic_DNA"/>
</dbReference>
<dbReference type="Proteomes" id="UP001626550">
    <property type="component" value="Unassembled WGS sequence"/>
</dbReference>
<reference evidence="2 3" key="1">
    <citation type="submission" date="2024-11" db="EMBL/GenBank/DDBJ databases">
        <title>Adaptive evolution of stress response genes in parasites aligns with host niche diversity.</title>
        <authorList>
            <person name="Hahn C."/>
            <person name="Resl P."/>
        </authorList>
    </citation>
    <scope>NUCLEOTIDE SEQUENCE [LARGE SCALE GENOMIC DNA]</scope>
    <source>
        <strain evidence="2">EGGRZ-B1_66</strain>
        <tissue evidence="2">Body</tissue>
    </source>
</reference>
<evidence type="ECO:0000313" key="3">
    <source>
        <dbReference type="Proteomes" id="UP001626550"/>
    </source>
</evidence>
<proteinExistence type="predicted"/>
<organism evidence="2 3">
    <name type="scientific">Cichlidogyrus casuarinus</name>
    <dbReference type="NCBI Taxonomy" id="1844966"/>
    <lineage>
        <taxon>Eukaryota</taxon>
        <taxon>Metazoa</taxon>
        <taxon>Spiralia</taxon>
        <taxon>Lophotrochozoa</taxon>
        <taxon>Platyhelminthes</taxon>
        <taxon>Monogenea</taxon>
        <taxon>Monopisthocotylea</taxon>
        <taxon>Dactylogyridea</taxon>
        <taxon>Ancyrocephalidae</taxon>
        <taxon>Cichlidogyrus</taxon>
    </lineage>
</organism>
<sequence>MFLVTQNSSLLKEESKEPLRNQVNPAMLAELLLDEETKADIRKRLRREIVRQDRRKYLFYTGSLMSGVHRFSSMQVISPSGTNQQISEAKDVSGRSRRLSSIYAFPIVSRHHSLAGPSNFNPSSPPNLQPRAVEIVDPVNPEFTPIESPFNEMKLASDLIPDQPALEPSEQDMPDCELIELDAQAPNGDITSTSFNNNVILSAENNAAETQSRCCKFAGCISSVCAFLSELLNPTIFRSPTFVLLFLINFLIFF</sequence>
<keyword evidence="1" id="KW-0472">Membrane</keyword>
<evidence type="ECO:0000256" key="1">
    <source>
        <dbReference type="SAM" id="Phobius"/>
    </source>
</evidence>
<evidence type="ECO:0000313" key="2">
    <source>
        <dbReference type="EMBL" id="KAL3308703.1"/>
    </source>
</evidence>
<keyword evidence="1" id="KW-0812">Transmembrane</keyword>
<keyword evidence="1" id="KW-1133">Transmembrane helix</keyword>
<gene>
    <name evidence="2" type="ORF">Ciccas_012761</name>
</gene>
<comment type="caution">
    <text evidence="2">The sequence shown here is derived from an EMBL/GenBank/DDBJ whole genome shotgun (WGS) entry which is preliminary data.</text>
</comment>